<sequence>MRKSIKLKIILGLVVTITVPVVVILALLSMSIKEQSLDAFEKSTAIELEQVDNTMTLFVDEAKQNIVMVSEYDRLADVHDGMTTYLDDAETKPAAPDPDDELGQEWTRFFKLVQSNHKGYTDVYIGTKFGGFLISNATDLPGGYDPRIRPWYKDAVQSPDKAIASSAYMSTDGQAMISIAKAAKGPDKKVLGVAAIDISLADLTKMVGDIRLGETGYVMLVQGDGVILADPMHKEYNFKAIKELKVPAYSTFFALKSGTAEVELDGKAFFAHVFTSPGLGWKFVAMIEKAEIMAPAAAMVTNGIMVVAAALLLIVAVIWFFMDQSVIKPLNRVVAFMGGIAEGDYASRIDHKRVDEIGVIFNALNDMSATLADNIDEITAKTAEAEEKAHAAELATTEAEEARSRAERAKSEGMVQAAERLEAIVSRVTSAAEDISSHADGIRKGTDIQSERIQSTATAMEEMNATVLEVARNASDAAGGADEAMNKARSGAGIVSNVVDATGEVAERAGKMKEALGGLGHQAESIGAIMGVITDIADQTNLLALNAAIEAARAGEAGRGFAVVADEVRKLAEKTMQATKEVGDAINGIQEGTRQNIKAMDGSAAAVARSTELTQKAGDVLKEIVSDTEASAAQIQSIAAAAEEQSATSEEINSSIEEINRITVETSQGVAETTDALRELSEQMTELNDLIQELKSEG</sequence>
<comment type="subcellular location">
    <subcellularLocation>
        <location evidence="1">Cell membrane</location>
        <topology evidence="1">Multi-pass membrane protein</topology>
    </subcellularLocation>
</comment>
<accession>A0A2Z6AZH4</accession>
<evidence type="ECO:0000313" key="14">
    <source>
        <dbReference type="EMBL" id="BBD08671.1"/>
    </source>
</evidence>
<dbReference type="CDD" id="cd12912">
    <property type="entry name" value="PDC2_MCP_like"/>
    <property type="match status" value="1"/>
</dbReference>
<feature type="coiled-coil region" evidence="10">
    <location>
        <begin position="670"/>
        <end position="697"/>
    </location>
</feature>
<dbReference type="Gene3D" id="3.30.450.20">
    <property type="entry name" value="PAS domain"/>
    <property type="match status" value="2"/>
</dbReference>
<feature type="transmembrane region" description="Helical" evidence="11">
    <location>
        <begin position="9"/>
        <end position="32"/>
    </location>
</feature>
<gene>
    <name evidence="14" type="ORF">DFE_1945</name>
</gene>
<feature type="coiled-coil region" evidence="10">
    <location>
        <begin position="368"/>
        <end position="412"/>
    </location>
</feature>
<dbReference type="InterPro" id="IPR004089">
    <property type="entry name" value="MCPsignal_dom"/>
</dbReference>
<evidence type="ECO:0000256" key="1">
    <source>
        <dbReference type="ARBA" id="ARBA00004651"/>
    </source>
</evidence>
<feature type="domain" description="Methyl-accepting transducer" evidence="12">
    <location>
        <begin position="424"/>
        <end position="660"/>
    </location>
</feature>
<dbReference type="SMART" id="SM00304">
    <property type="entry name" value="HAMP"/>
    <property type="match status" value="1"/>
</dbReference>
<evidence type="ECO:0000256" key="4">
    <source>
        <dbReference type="ARBA" id="ARBA00022692"/>
    </source>
</evidence>
<evidence type="ECO:0000313" key="15">
    <source>
        <dbReference type="Proteomes" id="UP000269883"/>
    </source>
</evidence>
<feature type="domain" description="HAMP" evidence="13">
    <location>
        <begin position="324"/>
        <end position="376"/>
    </location>
</feature>
<dbReference type="PROSITE" id="PS50885">
    <property type="entry name" value="HAMP"/>
    <property type="match status" value="1"/>
</dbReference>
<organism evidence="14 15">
    <name type="scientific">Desulfovibrio ferrophilus</name>
    <dbReference type="NCBI Taxonomy" id="241368"/>
    <lineage>
        <taxon>Bacteria</taxon>
        <taxon>Pseudomonadati</taxon>
        <taxon>Thermodesulfobacteriota</taxon>
        <taxon>Desulfovibrionia</taxon>
        <taxon>Desulfovibrionales</taxon>
        <taxon>Desulfovibrionaceae</taxon>
        <taxon>Desulfovibrio</taxon>
    </lineage>
</organism>
<dbReference type="AlphaFoldDB" id="A0A2Z6AZH4"/>
<evidence type="ECO:0000256" key="8">
    <source>
        <dbReference type="ARBA" id="ARBA00029447"/>
    </source>
</evidence>
<evidence type="ECO:0000259" key="12">
    <source>
        <dbReference type="PROSITE" id="PS50111"/>
    </source>
</evidence>
<evidence type="ECO:0000256" key="10">
    <source>
        <dbReference type="SAM" id="Coils"/>
    </source>
</evidence>
<dbReference type="GO" id="GO:0006935">
    <property type="term" value="P:chemotaxis"/>
    <property type="evidence" value="ECO:0007669"/>
    <property type="project" value="UniProtKB-KW"/>
</dbReference>
<keyword evidence="4 11" id="KW-0812">Transmembrane</keyword>
<feature type="transmembrane region" description="Helical" evidence="11">
    <location>
        <begin position="303"/>
        <end position="322"/>
    </location>
</feature>
<evidence type="ECO:0000256" key="3">
    <source>
        <dbReference type="ARBA" id="ARBA00022500"/>
    </source>
</evidence>
<dbReference type="FunFam" id="1.10.287.950:FF:000001">
    <property type="entry name" value="Methyl-accepting chemotaxis sensory transducer"/>
    <property type="match status" value="1"/>
</dbReference>
<keyword evidence="5 11" id="KW-1133">Transmembrane helix</keyword>
<dbReference type="Gene3D" id="1.10.287.950">
    <property type="entry name" value="Methyl-accepting chemotaxis protein"/>
    <property type="match status" value="1"/>
</dbReference>
<dbReference type="InterPro" id="IPR029151">
    <property type="entry name" value="Sensor-like_sf"/>
</dbReference>
<keyword evidence="2" id="KW-1003">Cell membrane</keyword>
<dbReference type="CDD" id="cd18773">
    <property type="entry name" value="PDC1_HK_sensor"/>
    <property type="match status" value="1"/>
</dbReference>
<evidence type="ECO:0000256" key="2">
    <source>
        <dbReference type="ARBA" id="ARBA00022475"/>
    </source>
</evidence>
<keyword evidence="7 9" id="KW-0807">Transducer</keyword>
<dbReference type="RefSeq" id="WP_126378962.1">
    <property type="nucleotide sequence ID" value="NZ_AP017378.1"/>
</dbReference>
<dbReference type="Gene3D" id="1.10.8.500">
    <property type="entry name" value="HAMP domain in histidine kinase"/>
    <property type="match status" value="1"/>
</dbReference>
<dbReference type="SUPFAM" id="SSF58104">
    <property type="entry name" value="Methyl-accepting chemotaxis protein (MCP) signaling domain"/>
    <property type="match status" value="1"/>
</dbReference>
<name>A0A2Z6AZH4_9BACT</name>
<dbReference type="OrthoDB" id="5348717at2"/>
<dbReference type="InterPro" id="IPR033479">
    <property type="entry name" value="dCache_1"/>
</dbReference>
<dbReference type="PROSITE" id="PS50111">
    <property type="entry name" value="CHEMOTAXIS_TRANSDUC_2"/>
    <property type="match status" value="1"/>
</dbReference>
<dbReference type="Proteomes" id="UP000269883">
    <property type="component" value="Chromosome"/>
</dbReference>
<evidence type="ECO:0000256" key="6">
    <source>
        <dbReference type="ARBA" id="ARBA00023136"/>
    </source>
</evidence>
<dbReference type="CDD" id="cd11386">
    <property type="entry name" value="MCP_signal"/>
    <property type="match status" value="1"/>
</dbReference>
<dbReference type="PANTHER" id="PTHR32089">
    <property type="entry name" value="METHYL-ACCEPTING CHEMOTAXIS PROTEIN MCPB"/>
    <property type="match status" value="1"/>
</dbReference>
<proteinExistence type="inferred from homology"/>
<keyword evidence="6 11" id="KW-0472">Membrane</keyword>
<evidence type="ECO:0000256" key="5">
    <source>
        <dbReference type="ARBA" id="ARBA00022989"/>
    </source>
</evidence>
<dbReference type="EMBL" id="AP017378">
    <property type="protein sequence ID" value="BBD08671.1"/>
    <property type="molecule type" value="Genomic_DNA"/>
</dbReference>
<dbReference type="Pfam" id="PF02743">
    <property type="entry name" value="dCache_1"/>
    <property type="match status" value="1"/>
</dbReference>
<evidence type="ECO:0000256" key="11">
    <source>
        <dbReference type="SAM" id="Phobius"/>
    </source>
</evidence>
<dbReference type="SMART" id="SM00283">
    <property type="entry name" value="MA"/>
    <property type="match status" value="1"/>
</dbReference>
<keyword evidence="3" id="KW-0145">Chemotaxis</keyword>
<keyword evidence="15" id="KW-1185">Reference proteome</keyword>
<reference evidence="14 15" key="1">
    <citation type="journal article" date="2018" name="Sci. Adv.">
        <title>Multi-heme cytochromes provide a pathway for survival in energy-limited environments.</title>
        <authorList>
            <person name="Deng X."/>
            <person name="Dohmae N."/>
            <person name="Nealson K.H."/>
            <person name="Hashimoto K."/>
            <person name="Okamoto A."/>
        </authorList>
    </citation>
    <scope>NUCLEOTIDE SEQUENCE [LARGE SCALE GENOMIC DNA]</scope>
    <source>
        <strain evidence="14 15">IS5</strain>
    </source>
</reference>
<dbReference type="SUPFAM" id="SSF103190">
    <property type="entry name" value="Sensory domain-like"/>
    <property type="match status" value="1"/>
</dbReference>
<dbReference type="GO" id="GO:0005886">
    <property type="term" value="C:plasma membrane"/>
    <property type="evidence" value="ECO:0007669"/>
    <property type="project" value="UniProtKB-SubCell"/>
</dbReference>
<dbReference type="GO" id="GO:0007165">
    <property type="term" value="P:signal transduction"/>
    <property type="evidence" value="ECO:0007669"/>
    <property type="project" value="UniProtKB-KW"/>
</dbReference>
<evidence type="ECO:0000259" key="13">
    <source>
        <dbReference type="PROSITE" id="PS50885"/>
    </source>
</evidence>
<evidence type="ECO:0000256" key="7">
    <source>
        <dbReference type="ARBA" id="ARBA00023224"/>
    </source>
</evidence>
<protein>
    <submittedName>
        <fullName evidence="14">HAMP domain protein</fullName>
    </submittedName>
</protein>
<dbReference type="Pfam" id="PF00672">
    <property type="entry name" value="HAMP"/>
    <property type="match status" value="1"/>
</dbReference>
<dbReference type="Pfam" id="PF00015">
    <property type="entry name" value="MCPsignal"/>
    <property type="match status" value="1"/>
</dbReference>
<dbReference type="CDD" id="cd06225">
    <property type="entry name" value="HAMP"/>
    <property type="match status" value="1"/>
</dbReference>
<dbReference type="InterPro" id="IPR003660">
    <property type="entry name" value="HAMP_dom"/>
</dbReference>
<dbReference type="PANTHER" id="PTHR32089:SF112">
    <property type="entry name" value="LYSOZYME-LIKE PROTEIN-RELATED"/>
    <property type="match status" value="1"/>
</dbReference>
<dbReference type="KEGG" id="dfl:DFE_1945"/>
<comment type="similarity">
    <text evidence="8">Belongs to the methyl-accepting chemotaxis (MCP) protein family.</text>
</comment>
<evidence type="ECO:0000256" key="9">
    <source>
        <dbReference type="PROSITE-ProRule" id="PRU00284"/>
    </source>
</evidence>
<keyword evidence="10" id="KW-0175">Coiled coil</keyword>